<proteinExistence type="predicted"/>
<dbReference type="EMBL" id="AHKC01012004">
    <property type="protein sequence ID" value="EKF30528.1"/>
    <property type="molecule type" value="Genomic_DNA"/>
</dbReference>
<feature type="domain" description="Peptidase M1 membrane alanine aminopeptidase" evidence="1">
    <location>
        <begin position="1"/>
        <end position="165"/>
    </location>
</feature>
<reference evidence="2 3" key="1">
    <citation type="journal article" date="2012" name="BMC Genomics">
        <title>Comparative genomic analysis of human infective Trypanosoma cruzi lineages with the bat-restricted subspecies T. cruzi marinkellei.</title>
        <authorList>
            <person name="Franzen O."/>
            <person name="Talavera-Lopez C."/>
            <person name="Ochaya S."/>
            <person name="Butler C.E."/>
            <person name="Messenger L.A."/>
            <person name="Lewis M.D."/>
            <person name="Llewellyn M.S."/>
            <person name="Marinkelle C.J."/>
            <person name="Tyler K.M."/>
            <person name="Miles M.A."/>
            <person name="Andersson B."/>
        </authorList>
    </citation>
    <scope>NUCLEOTIDE SEQUENCE [LARGE SCALE GENOMIC DNA]</scope>
    <source>
        <strain evidence="2 3">B7</strain>
    </source>
</reference>
<dbReference type="GO" id="GO:0006508">
    <property type="term" value="P:proteolysis"/>
    <property type="evidence" value="ECO:0007669"/>
    <property type="project" value="TreeGrafter"/>
</dbReference>
<dbReference type="OrthoDB" id="275509at2759"/>
<evidence type="ECO:0000313" key="3">
    <source>
        <dbReference type="Proteomes" id="UP000007350"/>
    </source>
</evidence>
<comment type="caution">
    <text evidence="2">The sequence shown here is derived from an EMBL/GenBank/DDBJ whole genome shotgun (WGS) entry which is preliminary data.</text>
</comment>
<dbReference type="GO" id="GO:0005737">
    <property type="term" value="C:cytoplasm"/>
    <property type="evidence" value="ECO:0007669"/>
    <property type="project" value="TreeGrafter"/>
</dbReference>
<dbReference type="GO" id="GO:0042277">
    <property type="term" value="F:peptide binding"/>
    <property type="evidence" value="ECO:0007669"/>
    <property type="project" value="TreeGrafter"/>
</dbReference>
<dbReference type="GO" id="GO:0016020">
    <property type="term" value="C:membrane"/>
    <property type="evidence" value="ECO:0007669"/>
    <property type="project" value="TreeGrafter"/>
</dbReference>
<name>K2M6F5_TRYCR</name>
<gene>
    <name evidence="2" type="ORF">MOQ_005659</name>
</gene>
<keyword evidence="3" id="KW-1185">Reference proteome</keyword>
<keyword evidence="2" id="KW-0645">Protease</keyword>
<sequence>MGNWGMVNMHLDYMLVNESTPLERRQRIARLIGHMVAHQWFGYWATASWWNFLWMREGISRCLEFNFVNNVFPDWLIWDEFLTQVLDDALVLDSQPEKTHPVQYCHTHPRLIEDGFDSISFGKGASIMWMLFSLLGGECLRTTTRRLLQRCNNTCFDSQMFLDCLLYGEHVTERREMAAAVVRGAEQSGHPFLYVEEKPDGICCITQYQMPDLRQGILQAYIKLQQGKETTDAMDLMAPRRLRVFTWNAEHFLQRSNYNVYVNIVELQEMGCLVGRTFCMRSSQEIIKCFPGRLLYLNYHGTGVLRCDYDTATWRRIFEVAPFLTSQDRMVITMTLFRFRNIHIGQDSTDRMDRCELLLEWLMYITQSGVMTASQWSYITHQIEYIFYMVRDYPCWELFSKFVCSLYTPLIRRGSLSFTAQEQAVTFESRRDISRTTVLHILQVLAICNCPVILDESREQVERALMSIMPHFTHDFARGTFTTHNSVEFNVLNDFDAVAVSIAMQCLIEHGDMKTWWILACIVAAIFNISLQKTAEELHLDVIKGISVTQMDELHKSRWLNMIAPALFAFDSSSTLPFLLLVLQNFKSLNTPIAKAILRNKRLVTSLFECTSLVQSIPHITVIRHLLIMHGAMLCSDSNLILLMMASVAGETRSERNSTAAAAGACAGGNHSRSKQEVVHTSNKTCSLPVVNAILAMKTNCLWMDYCCDHYDSFLSKRFCEKQLTITPLGTPRASMMDLESMEEDGVST</sequence>
<keyword evidence="2" id="KW-0031">Aminopeptidase</keyword>
<organism evidence="2 3">
    <name type="scientific">Trypanosoma cruzi marinkellei</name>
    <dbReference type="NCBI Taxonomy" id="85056"/>
    <lineage>
        <taxon>Eukaryota</taxon>
        <taxon>Discoba</taxon>
        <taxon>Euglenozoa</taxon>
        <taxon>Kinetoplastea</taxon>
        <taxon>Metakinetoplastina</taxon>
        <taxon>Trypanosomatida</taxon>
        <taxon>Trypanosomatidae</taxon>
        <taxon>Trypanosoma</taxon>
        <taxon>Schizotrypanum</taxon>
    </lineage>
</organism>
<dbReference type="AlphaFoldDB" id="K2M6F5"/>
<dbReference type="Proteomes" id="UP000007350">
    <property type="component" value="Unassembled WGS sequence"/>
</dbReference>
<dbReference type="InterPro" id="IPR014782">
    <property type="entry name" value="Peptidase_M1_dom"/>
</dbReference>
<dbReference type="GO" id="GO:0043171">
    <property type="term" value="P:peptide catabolic process"/>
    <property type="evidence" value="ECO:0007669"/>
    <property type="project" value="TreeGrafter"/>
</dbReference>
<keyword evidence="2" id="KW-0378">Hydrolase</keyword>
<evidence type="ECO:0000313" key="2">
    <source>
        <dbReference type="EMBL" id="EKF30528.1"/>
    </source>
</evidence>
<protein>
    <submittedName>
        <fullName evidence="2">Puromycin-sensitive aminopeptidase-like protein</fullName>
    </submittedName>
</protein>
<dbReference type="GO" id="GO:0070006">
    <property type="term" value="F:metalloaminopeptidase activity"/>
    <property type="evidence" value="ECO:0007669"/>
    <property type="project" value="TreeGrafter"/>
</dbReference>
<accession>K2M6F5</accession>
<dbReference type="GO" id="GO:0008270">
    <property type="term" value="F:zinc ion binding"/>
    <property type="evidence" value="ECO:0007669"/>
    <property type="project" value="InterPro"/>
</dbReference>
<dbReference type="Gene3D" id="1.10.390.10">
    <property type="entry name" value="Neutral Protease Domain 2"/>
    <property type="match status" value="1"/>
</dbReference>
<dbReference type="GO" id="GO:0005615">
    <property type="term" value="C:extracellular space"/>
    <property type="evidence" value="ECO:0007669"/>
    <property type="project" value="TreeGrafter"/>
</dbReference>
<dbReference type="PANTHER" id="PTHR11533:SF299">
    <property type="entry name" value="AMINOPEPTIDASE"/>
    <property type="match status" value="1"/>
</dbReference>
<dbReference type="InterPro" id="IPR027268">
    <property type="entry name" value="Peptidase_M4/M1_CTD_sf"/>
</dbReference>
<dbReference type="Pfam" id="PF01433">
    <property type="entry name" value="Peptidase_M1"/>
    <property type="match status" value="1"/>
</dbReference>
<dbReference type="SUPFAM" id="SSF55486">
    <property type="entry name" value="Metalloproteases ('zincins'), catalytic domain"/>
    <property type="match status" value="1"/>
</dbReference>
<dbReference type="PANTHER" id="PTHR11533">
    <property type="entry name" value="PROTEASE M1 ZINC METALLOPROTEASE"/>
    <property type="match status" value="1"/>
</dbReference>
<evidence type="ECO:0000259" key="1">
    <source>
        <dbReference type="Pfam" id="PF01433"/>
    </source>
</evidence>
<dbReference type="InterPro" id="IPR050344">
    <property type="entry name" value="Peptidase_M1_aminopeptidases"/>
</dbReference>